<evidence type="ECO:0000256" key="1">
    <source>
        <dbReference type="ARBA" id="ARBA00004123"/>
    </source>
</evidence>
<sequence length="115" mass="13360">MSTTRSGKDFSLDQRREVCKRVDSSESFMKIARNFGVGVSIISYICHSRRQLTLKNIIDDVSKRCMQFKEIKGKERHVVNGMSPIPCLIEDNSYKRFNNNPQKLYVQITRGPLQF</sequence>
<dbReference type="OrthoDB" id="5918257at2759"/>
<dbReference type="Proteomes" id="UP000055024">
    <property type="component" value="Unassembled WGS sequence"/>
</dbReference>
<gene>
    <name evidence="3" type="ORF">T11_2406</name>
</gene>
<dbReference type="EMBL" id="JYDP01000387">
    <property type="protein sequence ID" value="KRZ00842.1"/>
    <property type="molecule type" value="Genomic_DNA"/>
</dbReference>
<feature type="domain" description="HTH psq-type" evidence="2">
    <location>
        <begin position="14"/>
        <end position="52"/>
    </location>
</feature>
<protein>
    <recommendedName>
        <fullName evidence="2">HTH psq-type domain-containing protein</fullName>
    </recommendedName>
</protein>
<evidence type="ECO:0000313" key="4">
    <source>
        <dbReference type="Proteomes" id="UP000055024"/>
    </source>
</evidence>
<dbReference type="AlphaFoldDB" id="A0A0V1GRY5"/>
<dbReference type="GO" id="GO:0005634">
    <property type="term" value="C:nucleus"/>
    <property type="evidence" value="ECO:0007669"/>
    <property type="project" value="UniProtKB-SubCell"/>
</dbReference>
<dbReference type="Pfam" id="PF04218">
    <property type="entry name" value="CENP-B_N"/>
    <property type="match status" value="1"/>
</dbReference>
<dbReference type="Gene3D" id="1.10.10.60">
    <property type="entry name" value="Homeodomain-like"/>
    <property type="match status" value="1"/>
</dbReference>
<reference evidence="3 4" key="1">
    <citation type="submission" date="2015-01" db="EMBL/GenBank/DDBJ databases">
        <title>Evolution of Trichinella species and genotypes.</title>
        <authorList>
            <person name="Korhonen P.K."/>
            <person name="Edoardo P."/>
            <person name="Giuseppe L.R."/>
            <person name="Gasser R.B."/>
        </authorList>
    </citation>
    <scope>NUCLEOTIDE SEQUENCE [LARGE SCALE GENOMIC DNA]</scope>
    <source>
        <strain evidence="3">ISS1029</strain>
    </source>
</reference>
<evidence type="ECO:0000313" key="3">
    <source>
        <dbReference type="EMBL" id="KRZ00842.1"/>
    </source>
</evidence>
<proteinExistence type="predicted"/>
<comment type="subcellular location">
    <subcellularLocation>
        <location evidence="1">Nucleus</location>
    </subcellularLocation>
</comment>
<dbReference type="InterPro" id="IPR007889">
    <property type="entry name" value="HTH_Psq"/>
</dbReference>
<keyword evidence="4" id="KW-1185">Reference proteome</keyword>
<name>A0A0V1GRY5_9BILA</name>
<dbReference type="InterPro" id="IPR009057">
    <property type="entry name" value="Homeodomain-like_sf"/>
</dbReference>
<organism evidence="3 4">
    <name type="scientific">Trichinella zimbabwensis</name>
    <dbReference type="NCBI Taxonomy" id="268475"/>
    <lineage>
        <taxon>Eukaryota</taxon>
        <taxon>Metazoa</taxon>
        <taxon>Ecdysozoa</taxon>
        <taxon>Nematoda</taxon>
        <taxon>Enoplea</taxon>
        <taxon>Dorylaimia</taxon>
        <taxon>Trichinellida</taxon>
        <taxon>Trichinellidae</taxon>
        <taxon>Trichinella</taxon>
    </lineage>
</organism>
<comment type="caution">
    <text evidence="3">The sequence shown here is derived from an EMBL/GenBank/DDBJ whole genome shotgun (WGS) entry which is preliminary data.</text>
</comment>
<accession>A0A0V1GRY5</accession>
<dbReference type="GO" id="GO:0003677">
    <property type="term" value="F:DNA binding"/>
    <property type="evidence" value="ECO:0007669"/>
    <property type="project" value="InterPro"/>
</dbReference>
<evidence type="ECO:0000259" key="2">
    <source>
        <dbReference type="Pfam" id="PF04218"/>
    </source>
</evidence>
<dbReference type="SUPFAM" id="SSF46689">
    <property type="entry name" value="Homeodomain-like"/>
    <property type="match status" value="1"/>
</dbReference>